<evidence type="ECO:0000256" key="6">
    <source>
        <dbReference type="ARBA" id="ARBA00023004"/>
    </source>
</evidence>
<evidence type="ECO:0000256" key="2">
    <source>
        <dbReference type="ARBA" id="ARBA00009303"/>
    </source>
</evidence>
<dbReference type="NCBIfam" id="NF006576">
    <property type="entry name" value="PRK09101.1"/>
    <property type="match status" value="1"/>
</dbReference>
<keyword evidence="9" id="KW-1185">Reference proteome</keyword>
<dbReference type="EC" id="1.17.4.1" evidence="3"/>
<dbReference type="UniPathway" id="UPA00326"/>
<organism evidence="8 9">
    <name type="scientific">Parendozoicomonas haliclonae</name>
    <dbReference type="NCBI Taxonomy" id="1960125"/>
    <lineage>
        <taxon>Bacteria</taxon>
        <taxon>Pseudomonadati</taxon>
        <taxon>Pseudomonadota</taxon>
        <taxon>Gammaproteobacteria</taxon>
        <taxon>Oceanospirillales</taxon>
        <taxon>Endozoicomonadaceae</taxon>
        <taxon>Parendozoicomonas</taxon>
    </lineage>
</organism>
<dbReference type="PANTHER" id="PTHR23409">
    <property type="entry name" value="RIBONUCLEOSIDE-DIPHOSPHATE REDUCTASE SMALL CHAIN"/>
    <property type="match status" value="1"/>
</dbReference>
<dbReference type="PANTHER" id="PTHR23409:SF18">
    <property type="entry name" value="RIBONUCLEOSIDE-DIPHOSPHATE REDUCTASE SUBUNIT M2"/>
    <property type="match status" value="1"/>
</dbReference>
<evidence type="ECO:0000256" key="3">
    <source>
        <dbReference type="ARBA" id="ARBA00012274"/>
    </source>
</evidence>
<comment type="cofactor">
    <cofactor evidence="1">
        <name>Fe cation</name>
        <dbReference type="ChEBI" id="CHEBI:24875"/>
    </cofactor>
</comment>
<evidence type="ECO:0000256" key="1">
    <source>
        <dbReference type="ARBA" id="ARBA00001962"/>
    </source>
</evidence>
<evidence type="ECO:0000313" key="8">
    <source>
        <dbReference type="EMBL" id="SMA50473.1"/>
    </source>
</evidence>
<comment type="similarity">
    <text evidence="2">Belongs to the ribonucleoside diphosphate reductase small chain family.</text>
</comment>
<dbReference type="InterPro" id="IPR000358">
    <property type="entry name" value="RNR_small_fam"/>
</dbReference>
<dbReference type="Pfam" id="PF00268">
    <property type="entry name" value="Ribonuc_red_sm"/>
    <property type="match status" value="1"/>
</dbReference>
<dbReference type="RefSeq" id="WP_087112906.1">
    <property type="nucleotide sequence ID" value="NZ_CBCSCN010000005.1"/>
</dbReference>
<evidence type="ECO:0000256" key="5">
    <source>
        <dbReference type="ARBA" id="ARBA00023002"/>
    </source>
</evidence>
<keyword evidence="5 8" id="KW-0560">Oxidoreductase</keyword>
<keyword evidence="4" id="KW-0479">Metal-binding</keyword>
<dbReference type="FunFam" id="1.10.620.20:FF:000001">
    <property type="entry name" value="Ribonucleoside-diphosphate reductase 1 subunit beta"/>
    <property type="match status" value="1"/>
</dbReference>
<evidence type="ECO:0000256" key="7">
    <source>
        <dbReference type="ARBA" id="ARBA00023116"/>
    </source>
</evidence>
<dbReference type="InterPro" id="IPR033909">
    <property type="entry name" value="RNR_small"/>
</dbReference>
<dbReference type="InterPro" id="IPR012348">
    <property type="entry name" value="RNR-like"/>
</dbReference>
<accession>A0A1X7AQP0</accession>
<dbReference type="EMBL" id="FWPT01000012">
    <property type="protein sequence ID" value="SMA50473.1"/>
    <property type="molecule type" value="Genomic_DNA"/>
</dbReference>
<dbReference type="Proteomes" id="UP000196573">
    <property type="component" value="Unassembled WGS sequence"/>
</dbReference>
<evidence type="ECO:0000256" key="4">
    <source>
        <dbReference type="ARBA" id="ARBA00022723"/>
    </source>
</evidence>
<dbReference type="GO" id="GO:0046872">
    <property type="term" value="F:metal ion binding"/>
    <property type="evidence" value="ECO:0007669"/>
    <property type="project" value="UniProtKB-KW"/>
</dbReference>
<keyword evidence="7" id="KW-0215">Deoxyribonucleotide synthesis</keyword>
<protein>
    <recommendedName>
        <fullName evidence="3">ribonucleoside-diphosphate reductase</fullName>
        <ecNumber evidence="3">1.17.4.1</ecNumber>
    </recommendedName>
</protein>
<dbReference type="CDD" id="cd01049">
    <property type="entry name" value="RNRR2"/>
    <property type="match status" value="1"/>
</dbReference>
<keyword evidence="6" id="KW-0408">Iron</keyword>
<dbReference type="InterPro" id="IPR009078">
    <property type="entry name" value="Ferritin-like_SF"/>
</dbReference>
<sequence length="376" mass="43041">MAYTTFNQNNFDATKEPMFFGQNVNVARYDVQKFSIFEQLIEKQLSFFWRPEEVDLSNDRSDFAKLPEHEQHIFLSNLKYQTLLDSIQGRSPNVALLPIVSLPELETWIETWAFSETIHSRSYTHIMRNVLTDPSKVFDDIISNDAIVSRATAITRHYDALIEGVQLYSTFGEGEHTINGETITVSRRDLKKKLYLTLVSVNVLEAIRFYVSFACSFAFAERATMEGNAKIIKLIARDEALHLTGTQHMLQLMASGRDDPEMAEIATELKDEARQIFIDAAEQEKEWAAYLFRDGSMIGLNKEILADYVEYITTQRMLAVGFESPFENKQNPLPWMSSWLNSDNVQVAPQEVEVSSYLVGQVDSDVDTDDFNDFSL</sequence>
<dbReference type="Gene3D" id="1.10.620.20">
    <property type="entry name" value="Ribonucleotide Reductase, subunit A"/>
    <property type="match status" value="1"/>
</dbReference>
<reference evidence="8 9" key="1">
    <citation type="submission" date="2017-03" db="EMBL/GenBank/DDBJ databases">
        <authorList>
            <person name="Afonso C.L."/>
            <person name="Miller P.J."/>
            <person name="Scott M.A."/>
            <person name="Spackman E."/>
            <person name="Goraichik I."/>
            <person name="Dimitrov K.M."/>
            <person name="Suarez D.L."/>
            <person name="Swayne D.E."/>
        </authorList>
    </citation>
    <scope>NUCLEOTIDE SEQUENCE [LARGE SCALE GENOMIC DNA]</scope>
    <source>
        <strain evidence="8">SB41UT1</strain>
    </source>
</reference>
<dbReference type="AlphaFoldDB" id="A0A1X7AQP0"/>
<dbReference type="GO" id="GO:0009263">
    <property type="term" value="P:deoxyribonucleotide biosynthetic process"/>
    <property type="evidence" value="ECO:0007669"/>
    <property type="project" value="UniProtKB-KW"/>
</dbReference>
<proteinExistence type="inferred from homology"/>
<dbReference type="OrthoDB" id="9765051at2"/>
<evidence type="ECO:0000313" key="9">
    <source>
        <dbReference type="Proteomes" id="UP000196573"/>
    </source>
</evidence>
<name>A0A1X7AQP0_9GAMM</name>
<dbReference type="GO" id="GO:0004748">
    <property type="term" value="F:ribonucleoside-diphosphate reductase activity, thioredoxin disulfide as acceptor"/>
    <property type="evidence" value="ECO:0007669"/>
    <property type="project" value="UniProtKB-EC"/>
</dbReference>
<gene>
    <name evidence="8" type="primary">nrdB</name>
    <name evidence="8" type="ORF">EHSB41UT_04284</name>
</gene>
<dbReference type="SUPFAM" id="SSF47240">
    <property type="entry name" value="Ferritin-like"/>
    <property type="match status" value="1"/>
</dbReference>